<dbReference type="RefSeq" id="WP_200194469.1">
    <property type="nucleotide sequence ID" value="NZ_JAENHM010000046.1"/>
</dbReference>
<evidence type="ECO:0000313" key="3">
    <source>
        <dbReference type="Proteomes" id="UP000652760"/>
    </source>
</evidence>
<evidence type="ECO:0000259" key="1">
    <source>
        <dbReference type="SMART" id="SM00670"/>
    </source>
</evidence>
<accession>A0ABS1F5Y5</accession>
<dbReference type="SMART" id="SM00670">
    <property type="entry name" value="PINc"/>
    <property type="match status" value="1"/>
</dbReference>
<gene>
    <name evidence="2" type="ORF">JHL17_15685</name>
</gene>
<dbReference type="SUPFAM" id="SSF88723">
    <property type="entry name" value="PIN domain-like"/>
    <property type="match status" value="1"/>
</dbReference>
<reference evidence="3" key="1">
    <citation type="submission" date="2021-01" db="EMBL/GenBank/DDBJ databases">
        <title>Genome public.</title>
        <authorList>
            <person name="Liu C."/>
            <person name="Sun Q."/>
        </authorList>
    </citation>
    <scope>NUCLEOTIDE SEQUENCE [LARGE SCALE GENOMIC DNA]</scope>
    <source>
        <strain evidence="3">YIM B02556</strain>
    </source>
</reference>
<dbReference type="Proteomes" id="UP000652760">
    <property type="component" value="Unassembled WGS sequence"/>
</dbReference>
<dbReference type="Pfam" id="PF13470">
    <property type="entry name" value="PIN_3"/>
    <property type="match status" value="1"/>
</dbReference>
<sequence>MLKIVMDTDVLFAAFHSRSGASRRLLLELLDGKLTLLLSPTLMVEYETVLTRPRNLDLFGIGIADVLSVLDELAGLCVPVAFDYRWRPVANDPDDDHVLETAINGGADAIASFNLTDLAAGARPFGIAVERPVDILRRL</sequence>
<dbReference type="InterPro" id="IPR002716">
    <property type="entry name" value="PIN_dom"/>
</dbReference>
<protein>
    <submittedName>
        <fullName evidence="2">Toxin-antitoxin system toxin component, PIN family</fullName>
    </submittedName>
</protein>
<keyword evidence="3" id="KW-1185">Reference proteome</keyword>
<dbReference type="NCBIfam" id="TIGR00305">
    <property type="entry name" value="putative toxin-antitoxin system toxin component, PIN family"/>
    <property type="match status" value="1"/>
</dbReference>
<dbReference type="PANTHER" id="PTHR34610:SF3">
    <property type="entry name" value="SSL7007 PROTEIN"/>
    <property type="match status" value="1"/>
</dbReference>
<proteinExistence type="predicted"/>
<dbReference type="PANTHER" id="PTHR34610">
    <property type="entry name" value="SSL7007 PROTEIN"/>
    <property type="match status" value="1"/>
</dbReference>
<feature type="domain" description="PIN" evidence="1">
    <location>
        <begin position="2"/>
        <end position="119"/>
    </location>
</feature>
<name>A0ABS1F5Y5_9PROT</name>
<evidence type="ECO:0000313" key="2">
    <source>
        <dbReference type="EMBL" id="MBK1838860.1"/>
    </source>
</evidence>
<dbReference type="InterPro" id="IPR029060">
    <property type="entry name" value="PIN-like_dom_sf"/>
</dbReference>
<comment type="caution">
    <text evidence="2">The sequence shown here is derived from an EMBL/GenBank/DDBJ whole genome shotgun (WGS) entry which is preliminary data.</text>
</comment>
<organism evidence="2 3">
    <name type="scientific">Azospirillum endophyticum</name>
    <dbReference type="NCBI Taxonomy" id="2800326"/>
    <lineage>
        <taxon>Bacteria</taxon>
        <taxon>Pseudomonadati</taxon>
        <taxon>Pseudomonadota</taxon>
        <taxon>Alphaproteobacteria</taxon>
        <taxon>Rhodospirillales</taxon>
        <taxon>Azospirillaceae</taxon>
        <taxon>Azospirillum</taxon>
    </lineage>
</organism>
<dbReference type="EMBL" id="JAENHM010000046">
    <property type="protein sequence ID" value="MBK1838860.1"/>
    <property type="molecule type" value="Genomic_DNA"/>
</dbReference>
<dbReference type="InterPro" id="IPR002850">
    <property type="entry name" value="PIN_toxin-like"/>
</dbReference>